<organism evidence="4 5">
    <name type="scientific">Mesorhizobium australicum</name>
    <dbReference type="NCBI Taxonomy" id="536018"/>
    <lineage>
        <taxon>Bacteria</taxon>
        <taxon>Pseudomonadati</taxon>
        <taxon>Pseudomonadota</taxon>
        <taxon>Alphaproteobacteria</taxon>
        <taxon>Hyphomicrobiales</taxon>
        <taxon>Phyllobacteriaceae</taxon>
        <taxon>Mesorhizobium</taxon>
    </lineage>
</organism>
<dbReference type="Proteomes" id="UP000193083">
    <property type="component" value="Unassembled WGS sequence"/>
</dbReference>
<evidence type="ECO:0000256" key="1">
    <source>
        <dbReference type="ARBA" id="ARBA00023125"/>
    </source>
</evidence>
<evidence type="ECO:0000259" key="3">
    <source>
        <dbReference type="PROSITE" id="PS51755"/>
    </source>
</evidence>
<dbReference type="Pfam" id="PF00486">
    <property type="entry name" value="Trans_reg_C"/>
    <property type="match status" value="1"/>
</dbReference>
<dbReference type="SMART" id="SM00862">
    <property type="entry name" value="Trans_reg_C"/>
    <property type="match status" value="1"/>
</dbReference>
<dbReference type="PROSITE" id="PS51755">
    <property type="entry name" value="OMPR_PHOB"/>
    <property type="match status" value="1"/>
</dbReference>
<dbReference type="SUPFAM" id="SSF46894">
    <property type="entry name" value="C-terminal effector domain of the bipartite response regulators"/>
    <property type="match status" value="1"/>
</dbReference>
<dbReference type="Gene3D" id="1.10.10.10">
    <property type="entry name" value="Winged helix-like DNA-binding domain superfamily/Winged helix DNA-binding domain"/>
    <property type="match status" value="1"/>
</dbReference>
<gene>
    <name evidence="4" type="ORF">SAMN02982922_2706</name>
</gene>
<dbReference type="OrthoDB" id="8237486at2"/>
<evidence type="ECO:0000256" key="2">
    <source>
        <dbReference type="PROSITE-ProRule" id="PRU01091"/>
    </source>
</evidence>
<dbReference type="InterPro" id="IPR016032">
    <property type="entry name" value="Sig_transdc_resp-reg_C-effctor"/>
</dbReference>
<sequence length="158" mass="17372">MRALPRRRHRLRLRPLAALRMPRRSGGGLLPGCDEAVRMPGGRVVTNPMPCPCCGRPLPIDETLQIDAASGVIRRGGRFVILPRAEVTVLEILVAAQGRFVTKERVFAKLHGQESECNVSVVESHVSKLNRKLQTLGLAVKTARYSGYRFIPPEGASI</sequence>
<keyword evidence="1 2" id="KW-0238">DNA-binding</keyword>
<reference evidence="4 5" key="1">
    <citation type="submission" date="2017-04" db="EMBL/GenBank/DDBJ databases">
        <authorList>
            <person name="Afonso C.L."/>
            <person name="Miller P.J."/>
            <person name="Scott M.A."/>
            <person name="Spackman E."/>
            <person name="Goraichik I."/>
            <person name="Dimitrov K.M."/>
            <person name="Suarez D.L."/>
            <person name="Swayne D.E."/>
        </authorList>
    </citation>
    <scope>NUCLEOTIDE SEQUENCE [LARGE SCALE GENOMIC DNA]</scope>
    <source>
        <strain evidence="4 5">B5P</strain>
    </source>
</reference>
<dbReference type="GO" id="GO:0003677">
    <property type="term" value="F:DNA binding"/>
    <property type="evidence" value="ECO:0007669"/>
    <property type="project" value="UniProtKB-UniRule"/>
</dbReference>
<feature type="DNA-binding region" description="OmpR/PhoB-type" evidence="2">
    <location>
        <begin position="55"/>
        <end position="152"/>
    </location>
</feature>
<protein>
    <submittedName>
        <fullName evidence="4">Transcriptional regulatory protein, C terminal</fullName>
    </submittedName>
</protein>
<dbReference type="InterPro" id="IPR001867">
    <property type="entry name" value="OmpR/PhoB-type_DNA-bd"/>
</dbReference>
<dbReference type="GO" id="GO:0006355">
    <property type="term" value="P:regulation of DNA-templated transcription"/>
    <property type="evidence" value="ECO:0007669"/>
    <property type="project" value="InterPro"/>
</dbReference>
<dbReference type="GO" id="GO:0000160">
    <property type="term" value="P:phosphorelay signal transduction system"/>
    <property type="evidence" value="ECO:0007669"/>
    <property type="project" value="InterPro"/>
</dbReference>
<dbReference type="AlphaFoldDB" id="A0A1X7NWL9"/>
<dbReference type="EMBL" id="FXBL01000004">
    <property type="protein sequence ID" value="SMH42173.1"/>
    <property type="molecule type" value="Genomic_DNA"/>
</dbReference>
<accession>A0A1X7NWL9</accession>
<name>A0A1X7NWL9_9HYPH</name>
<dbReference type="InterPro" id="IPR036388">
    <property type="entry name" value="WH-like_DNA-bd_sf"/>
</dbReference>
<feature type="domain" description="OmpR/PhoB-type" evidence="3">
    <location>
        <begin position="55"/>
        <end position="152"/>
    </location>
</feature>
<evidence type="ECO:0000313" key="4">
    <source>
        <dbReference type="EMBL" id="SMH42173.1"/>
    </source>
</evidence>
<dbReference type="CDD" id="cd00383">
    <property type="entry name" value="trans_reg_C"/>
    <property type="match status" value="1"/>
</dbReference>
<proteinExistence type="predicted"/>
<evidence type="ECO:0000313" key="5">
    <source>
        <dbReference type="Proteomes" id="UP000193083"/>
    </source>
</evidence>
<keyword evidence="5" id="KW-1185">Reference proteome</keyword>